<name>A0A062U588_9PROT</name>
<protein>
    <recommendedName>
        <fullName evidence="1">Amidase domain-containing protein</fullName>
    </recommendedName>
</protein>
<organism evidence="2 3">
    <name type="scientific">Hyphomonas beringensis</name>
    <dbReference type="NCBI Taxonomy" id="1280946"/>
    <lineage>
        <taxon>Bacteria</taxon>
        <taxon>Pseudomonadati</taxon>
        <taxon>Pseudomonadota</taxon>
        <taxon>Alphaproteobacteria</taxon>
        <taxon>Hyphomonadales</taxon>
        <taxon>Hyphomonadaceae</taxon>
        <taxon>Hyphomonas</taxon>
    </lineage>
</organism>
<dbReference type="AlphaFoldDB" id="A0A062U588"/>
<feature type="domain" description="Amidase" evidence="1">
    <location>
        <begin position="26"/>
        <end position="441"/>
    </location>
</feature>
<dbReference type="PANTHER" id="PTHR11895:SF173">
    <property type="entry name" value="GLUTAMYL-TRNA AMIDOTRANSFERASE SUBUNIT A"/>
    <property type="match status" value="1"/>
</dbReference>
<dbReference type="PANTHER" id="PTHR11895">
    <property type="entry name" value="TRANSAMIDASE"/>
    <property type="match status" value="1"/>
</dbReference>
<gene>
    <name evidence="2" type="ORF">HY29_17845</name>
</gene>
<dbReference type="InterPro" id="IPR036928">
    <property type="entry name" value="AS_sf"/>
</dbReference>
<dbReference type="eggNOG" id="COG0154">
    <property type="taxonomic scope" value="Bacteria"/>
</dbReference>
<dbReference type="InterPro" id="IPR000120">
    <property type="entry name" value="Amidase"/>
</dbReference>
<evidence type="ECO:0000313" key="3">
    <source>
        <dbReference type="Proteomes" id="UP000027037"/>
    </source>
</evidence>
<dbReference type="Gene3D" id="3.90.1300.10">
    <property type="entry name" value="Amidase signature (AS) domain"/>
    <property type="match status" value="1"/>
</dbReference>
<accession>A0A062U588</accession>
<comment type="caution">
    <text evidence="2">The sequence shown here is derived from an EMBL/GenBank/DDBJ whole genome shotgun (WGS) entry which is preliminary data.</text>
</comment>
<dbReference type="SUPFAM" id="SSF75304">
    <property type="entry name" value="Amidase signature (AS) enzymes"/>
    <property type="match status" value="1"/>
</dbReference>
<evidence type="ECO:0000259" key="1">
    <source>
        <dbReference type="Pfam" id="PF01425"/>
    </source>
</evidence>
<dbReference type="RefSeq" id="WP_034798097.1">
    <property type="nucleotide sequence ID" value="NZ_AWFF01000062.1"/>
</dbReference>
<dbReference type="NCBIfam" id="NF005450">
    <property type="entry name" value="PRK07042.1"/>
    <property type="match status" value="1"/>
</dbReference>
<dbReference type="STRING" id="1280946.HY29_17845"/>
<dbReference type="OrthoDB" id="9777859at2"/>
<keyword evidence="3" id="KW-1185">Reference proteome</keyword>
<dbReference type="PATRIC" id="fig|1280946.3.peg.2847"/>
<sequence length="462" mass="48542">MTYSLHTLSATELLAGYKTKAFSPVEVMQDLLERASKVNPALNALVFINEEDARKSAAQSEARWLRGEPMGKLDGVPVTIKDSIAVNGMPMLRGNKANAGNPPSQYDSPPAMRVREAGGIMYAKTTMPDFGLLVSGVSSAYGITRNPWNTALNPGGSTAGGAAAAAALCGPLAVGSDIGGSVRFPAAMCGLVGLKPTQGRIPHLPPSPVRSAGPLARTAEDAGLLLDVLSGYDGRDYDALPPTNEVFSGLSAKPMKGVRILLVLEGDTGHLPEPAVAAAVRKAAKTFEAAGAIVDEAPSVVGGDFMEIVSIPLLLRGLAEFLKLSDSALEKTPSYFVESFTKAKELGADKIALAFDSIEAVKTRVLNQMVGYDFLISPVSGMSGFPAEATRPSVSESTPIYTPVWNQTGNPATSICCGFDSSNGMPIGLQIVGHRFDDLGVLQLSRAYEDIRGFEMNWPTPV</sequence>
<reference evidence="2 3" key="1">
    <citation type="journal article" date="2014" name="Antonie Van Leeuwenhoek">
        <title>Hyphomonas beringensis sp. nov. and Hyphomonas chukchiensis sp. nov., isolated from surface seawater of the Bering Sea and Chukchi Sea.</title>
        <authorList>
            <person name="Li C."/>
            <person name="Lai Q."/>
            <person name="Li G."/>
            <person name="Dong C."/>
            <person name="Wang J."/>
            <person name="Liao Y."/>
            <person name="Shao Z."/>
        </authorList>
    </citation>
    <scope>NUCLEOTIDE SEQUENCE [LARGE SCALE GENOMIC DNA]</scope>
    <source>
        <strain evidence="2 3">25B14_1</strain>
    </source>
</reference>
<evidence type="ECO:0000313" key="2">
    <source>
        <dbReference type="EMBL" id="KCZ52923.1"/>
    </source>
</evidence>
<dbReference type="InterPro" id="IPR023631">
    <property type="entry name" value="Amidase_dom"/>
</dbReference>
<dbReference type="GO" id="GO:0003824">
    <property type="term" value="F:catalytic activity"/>
    <property type="evidence" value="ECO:0007669"/>
    <property type="project" value="InterPro"/>
</dbReference>
<dbReference type="Pfam" id="PF01425">
    <property type="entry name" value="Amidase"/>
    <property type="match status" value="1"/>
</dbReference>
<proteinExistence type="predicted"/>
<dbReference type="Proteomes" id="UP000027037">
    <property type="component" value="Unassembled WGS sequence"/>
</dbReference>
<dbReference type="EMBL" id="AWFF01000062">
    <property type="protein sequence ID" value="KCZ52923.1"/>
    <property type="molecule type" value="Genomic_DNA"/>
</dbReference>